<keyword evidence="3" id="KW-1185">Reference proteome</keyword>
<dbReference type="Gene3D" id="1.10.260.40">
    <property type="entry name" value="lambda repressor-like DNA-binding domains"/>
    <property type="match status" value="2"/>
</dbReference>
<organism evidence="2 3">
    <name type="scientific">Nonomuraea diastatica</name>
    <dbReference type="NCBI Taxonomy" id="1848329"/>
    <lineage>
        <taxon>Bacteria</taxon>
        <taxon>Bacillati</taxon>
        <taxon>Actinomycetota</taxon>
        <taxon>Actinomycetes</taxon>
        <taxon>Streptosporangiales</taxon>
        <taxon>Streptosporangiaceae</taxon>
        <taxon>Nonomuraea</taxon>
    </lineage>
</organism>
<evidence type="ECO:0000313" key="2">
    <source>
        <dbReference type="EMBL" id="TDD17291.1"/>
    </source>
</evidence>
<protein>
    <submittedName>
        <fullName evidence="2">Helix-turn-helix domain-containing protein</fullName>
    </submittedName>
</protein>
<dbReference type="EMBL" id="SMKP01000089">
    <property type="protein sequence ID" value="TDD17291.1"/>
    <property type="molecule type" value="Genomic_DNA"/>
</dbReference>
<dbReference type="Pfam" id="PF19054">
    <property type="entry name" value="DUF5753"/>
    <property type="match status" value="1"/>
</dbReference>
<dbReference type="OrthoDB" id="5177725at2"/>
<name>A0A4R4WG49_9ACTN</name>
<evidence type="ECO:0000259" key="1">
    <source>
        <dbReference type="PROSITE" id="PS50943"/>
    </source>
</evidence>
<dbReference type="AlphaFoldDB" id="A0A4R4WG49"/>
<proteinExistence type="predicted"/>
<dbReference type="CDD" id="cd00093">
    <property type="entry name" value="HTH_XRE"/>
    <property type="match status" value="1"/>
</dbReference>
<dbReference type="Pfam" id="PF13560">
    <property type="entry name" value="HTH_31"/>
    <property type="match status" value="1"/>
</dbReference>
<sequence>MPAWQGTEGPASLTLDKFTGGRRCAVANFAERLDLALTKRGFTGAQVASTLTEAGIPITRAYVSQLRTGKQTNPTLQVLRALASCLQVSVGWLVGDDYVESGSVEELQLRAATIGRSASGLSEGSLAVLHGVVELARRAEGLPDEPVPAAGIPDAAAPLSDPQRRALGKRLHALRQAARLSAEQVETALGKGAAAIPAIEEGRIAPAPITAERLLTVYGVTAPPVRDYVMSLARGERETAWYDAHSVPVWLAAAYALEQRATVIRTYHNQFVPPLLMADDYARAAIAAAGPAILGQRTVDEALALVLARQEAMAGESGTVLWAIIDESVLTRSIAGPHIQLRQLDLLLDHAKRPNVSLHVVPMDDPAYVPRTGPFTIWRFAEEFEADIACAHGIESDELVTEGGAVESYHQAFTKLSVTTTTREETFEVVNSHRERLSRSLGNDLFPA</sequence>
<accession>A0A4R4WG49</accession>
<feature type="domain" description="HTH cro/C1-type" evidence="1">
    <location>
        <begin position="58"/>
        <end position="93"/>
    </location>
</feature>
<dbReference type="SUPFAM" id="SSF47413">
    <property type="entry name" value="lambda repressor-like DNA-binding domains"/>
    <property type="match status" value="2"/>
</dbReference>
<dbReference type="Pfam" id="PF01381">
    <property type="entry name" value="HTH_3"/>
    <property type="match status" value="1"/>
</dbReference>
<evidence type="ECO:0000313" key="3">
    <source>
        <dbReference type="Proteomes" id="UP000294543"/>
    </source>
</evidence>
<feature type="domain" description="HTH cro/C1-type" evidence="1">
    <location>
        <begin position="171"/>
        <end position="225"/>
    </location>
</feature>
<dbReference type="InterPro" id="IPR001387">
    <property type="entry name" value="Cro/C1-type_HTH"/>
</dbReference>
<comment type="caution">
    <text evidence="2">The sequence shown here is derived from an EMBL/GenBank/DDBJ whole genome shotgun (WGS) entry which is preliminary data.</text>
</comment>
<dbReference type="InterPro" id="IPR010982">
    <property type="entry name" value="Lambda_DNA-bd_dom_sf"/>
</dbReference>
<dbReference type="PROSITE" id="PS50943">
    <property type="entry name" value="HTH_CROC1"/>
    <property type="match status" value="2"/>
</dbReference>
<reference evidence="2 3" key="1">
    <citation type="submission" date="2019-03" db="EMBL/GenBank/DDBJ databases">
        <title>Draft genome sequences of novel Actinobacteria.</title>
        <authorList>
            <person name="Sahin N."/>
            <person name="Ay H."/>
            <person name="Saygin H."/>
        </authorList>
    </citation>
    <scope>NUCLEOTIDE SEQUENCE [LARGE SCALE GENOMIC DNA]</scope>
    <source>
        <strain evidence="2 3">KC712</strain>
    </source>
</reference>
<dbReference type="SMART" id="SM00530">
    <property type="entry name" value="HTH_XRE"/>
    <property type="match status" value="2"/>
</dbReference>
<dbReference type="GO" id="GO:0003677">
    <property type="term" value="F:DNA binding"/>
    <property type="evidence" value="ECO:0007669"/>
    <property type="project" value="InterPro"/>
</dbReference>
<dbReference type="Proteomes" id="UP000294543">
    <property type="component" value="Unassembled WGS sequence"/>
</dbReference>
<gene>
    <name evidence="2" type="ORF">E1294_28185</name>
</gene>
<dbReference type="InterPro" id="IPR043917">
    <property type="entry name" value="DUF5753"/>
</dbReference>